<keyword evidence="1" id="KW-1133">Transmembrane helix</keyword>
<reference evidence="2" key="1">
    <citation type="submission" date="2015-07" db="EMBL/GenBank/DDBJ databases">
        <title>MeaNS - Measles Nucleotide Surveillance Program.</title>
        <authorList>
            <person name="Tran T."/>
            <person name="Druce J."/>
        </authorList>
    </citation>
    <scope>NUCLEOTIDE SEQUENCE</scope>
    <source>
        <strain evidence="2">UCB-OBI-ISO-001</strain>
        <tissue evidence="2">Gonad</tissue>
    </source>
</reference>
<accession>A0A0L8IHV2</accession>
<keyword evidence="1" id="KW-0812">Transmembrane</keyword>
<gene>
    <name evidence="2" type="ORF">OCBIM_22003822mg</name>
</gene>
<proteinExistence type="predicted"/>
<name>A0A0L8IHV2_OCTBM</name>
<evidence type="ECO:0000256" key="1">
    <source>
        <dbReference type="SAM" id="Phobius"/>
    </source>
</evidence>
<organism evidence="2">
    <name type="scientific">Octopus bimaculoides</name>
    <name type="common">California two-spotted octopus</name>
    <dbReference type="NCBI Taxonomy" id="37653"/>
    <lineage>
        <taxon>Eukaryota</taxon>
        <taxon>Metazoa</taxon>
        <taxon>Spiralia</taxon>
        <taxon>Lophotrochozoa</taxon>
        <taxon>Mollusca</taxon>
        <taxon>Cephalopoda</taxon>
        <taxon>Coleoidea</taxon>
        <taxon>Octopodiformes</taxon>
        <taxon>Octopoda</taxon>
        <taxon>Incirrata</taxon>
        <taxon>Octopodidae</taxon>
        <taxon>Octopus</taxon>
    </lineage>
</organism>
<feature type="transmembrane region" description="Helical" evidence="1">
    <location>
        <begin position="25"/>
        <end position="45"/>
    </location>
</feature>
<evidence type="ECO:0000313" key="2">
    <source>
        <dbReference type="EMBL" id="KOG01072.1"/>
    </source>
</evidence>
<keyword evidence="1" id="KW-0472">Membrane</keyword>
<dbReference type="AlphaFoldDB" id="A0A0L8IHV2"/>
<sequence length="58" mass="6929">MRTIEHIVIAMYSLLEVTNVHLGRIYYVLMRIFQSLLLFLLTLILKRRGEAIYESINF</sequence>
<protein>
    <submittedName>
        <fullName evidence="2">Uncharacterized protein</fullName>
    </submittedName>
</protein>
<dbReference type="EMBL" id="KQ415667">
    <property type="protein sequence ID" value="KOG01072.1"/>
    <property type="molecule type" value="Genomic_DNA"/>
</dbReference>